<sequence>MLTRIFINYFKNDLPDFFKELTSSYELFKIKNSSFTSNIPFLKNQESERQLKLQEQLRQQRQHHQQQQQQAMSDQEQIRTHIQLQSESLLSNPVYQSVGSTTSSFGYSPVNVTTNTGTVSSTSNDMQNDNTEDQPATPFTAFLNELNKTTNDFLNTDNNNNKPINVNFDPNSMINDGNNNNVDVTDAYSREIIDFSTSDVDQLMYLGDEDKFLDEIFNESEKYNQGALNFTFNNLGPETDGYKSDFYKKHSIDLDSLTKRNEIIKQLNQNNRNDNL</sequence>
<reference evidence="1" key="1">
    <citation type="submission" date="2023-04" db="EMBL/GenBank/DDBJ databases">
        <title>Candida boidinii NBRC 1967.</title>
        <authorList>
            <person name="Ichikawa N."/>
            <person name="Sato H."/>
            <person name="Tonouchi N."/>
        </authorList>
    </citation>
    <scope>NUCLEOTIDE SEQUENCE</scope>
    <source>
        <strain evidence="1">NBRC 1967</strain>
    </source>
</reference>
<dbReference type="Proteomes" id="UP001165101">
    <property type="component" value="Unassembled WGS sequence"/>
</dbReference>
<comment type="caution">
    <text evidence="1">The sequence shown here is derived from an EMBL/GenBank/DDBJ whole genome shotgun (WGS) entry which is preliminary data.</text>
</comment>
<evidence type="ECO:0000313" key="2">
    <source>
        <dbReference type="Proteomes" id="UP001165101"/>
    </source>
</evidence>
<protein>
    <submittedName>
        <fullName evidence="1">Unnamed protein product</fullName>
    </submittedName>
</protein>
<name>A0ACB5TYU0_CANBO</name>
<dbReference type="EMBL" id="BSXV01003375">
    <property type="protein sequence ID" value="GME98207.1"/>
    <property type="molecule type" value="Genomic_DNA"/>
</dbReference>
<accession>A0ACB5TYU0</accession>
<keyword evidence="2" id="KW-1185">Reference proteome</keyword>
<gene>
    <name evidence="1" type="ORF">Cboi01_000487200</name>
</gene>
<evidence type="ECO:0000313" key="1">
    <source>
        <dbReference type="EMBL" id="GME98207.1"/>
    </source>
</evidence>
<proteinExistence type="predicted"/>
<organism evidence="1 2">
    <name type="scientific">Candida boidinii</name>
    <name type="common">Yeast</name>
    <dbReference type="NCBI Taxonomy" id="5477"/>
    <lineage>
        <taxon>Eukaryota</taxon>
        <taxon>Fungi</taxon>
        <taxon>Dikarya</taxon>
        <taxon>Ascomycota</taxon>
        <taxon>Saccharomycotina</taxon>
        <taxon>Pichiomycetes</taxon>
        <taxon>Pichiales</taxon>
        <taxon>Pichiaceae</taxon>
        <taxon>Ogataea</taxon>
        <taxon>Ogataea/Candida clade</taxon>
    </lineage>
</organism>